<dbReference type="Proteomes" id="UP001148662">
    <property type="component" value="Unassembled WGS sequence"/>
</dbReference>
<proteinExistence type="predicted"/>
<sequence>MFASEGHPSACLLTLAFLIHLSPSAAIFILPVLLLLITEPLSRLASPRVFPSDIRKSWPLVAEFAAYFVILTLVSTLVCGSFSWVGQTWGAVFTLPDLTPNPGLWWYFFTEMFDHFRPFFLMVFSVHLFIYVLPICIKFQHDILYAGFLLTGVLATFRAYPTLSDPGLFLSMIALFPEIYPHLRHPIVTTLLHLHAALLLPLFKHLWLATGTGNANFFYASTLVFGMANGGGLMDAIWAGLMTAMKVKEGYEVTQE</sequence>
<comment type="caution">
    <text evidence="1">The sequence shown here is derived from an EMBL/GenBank/DDBJ whole genome shotgun (WGS) entry which is preliminary data.</text>
</comment>
<evidence type="ECO:0000313" key="2">
    <source>
        <dbReference type="Proteomes" id="UP001148662"/>
    </source>
</evidence>
<organism evidence="1 2">
    <name type="scientific">Phlebia brevispora</name>
    <dbReference type="NCBI Taxonomy" id="194682"/>
    <lineage>
        <taxon>Eukaryota</taxon>
        <taxon>Fungi</taxon>
        <taxon>Dikarya</taxon>
        <taxon>Basidiomycota</taxon>
        <taxon>Agaricomycotina</taxon>
        <taxon>Agaricomycetes</taxon>
        <taxon>Polyporales</taxon>
        <taxon>Meruliaceae</taxon>
        <taxon>Phlebia</taxon>
    </lineage>
</organism>
<accession>A0ACC1STX1</accession>
<evidence type="ECO:0000313" key="1">
    <source>
        <dbReference type="EMBL" id="KAJ3546267.1"/>
    </source>
</evidence>
<reference evidence="1" key="1">
    <citation type="submission" date="2022-07" db="EMBL/GenBank/DDBJ databases">
        <title>Genome Sequence of Phlebia brevispora.</title>
        <authorList>
            <person name="Buettner E."/>
        </authorList>
    </citation>
    <scope>NUCLEOTIDE SEQUENCE</scope>
    <source>
        <strain evidence="1">MPL23</strain>
    </source>
</reference>
<protein>
    <submittedName>
        <fullName evidence="1">Uncharacterized protein</fullName>
    </submittedName>
</protein>
<keyword evidence="2" id="KW-1185">Reference proteome</keyword>
<dbReference type="EMBL" id="JANHOG010001029">
    <property type="protein sequence ID" value="KAJ3546267.1"/>
    <property type="molecule type" value="Genomic_DNA"/>
</dbReference>
<name>A0ACC1STX1_9APHY</name>
<gene>
    <name evidence="1" type="ORF">NM688_g5533</name>
</gene>